<dbReference type="InterPro" id="IPR022764">
    <property type="entry name" value="Peptidase_S54_rhomboid_dom"/>
</dbReference>
<dbReference type="InterPro" id="IPR022241">
    <property type="entry name" value="iRhom1_2_N"/>
</dbReference>
<keyword evidence="9 11" id="KW-0472">Membrane</keyword>
<dbReference type="Gene3D" id="1.20.1540.10">
    <property type="entry name" value="Rhomboid-like"/>
    <property type="match status" value="1"/>
</dbReference>
<keyword evidence="8" id="KW-0333">Golgi apparatus</keyword>
<evidence type="ECO:0000256" key="2">
    <source>
        <dbReference type="ARBA" id="ARBA00004477"/>
    </source>
</evidence>
<evidence type="ECO:0000256" key="10">
    <source>
        <dbReference type="ARBA" id="ARBA00023180"/>
    </source>
</evidence>
<comment type="caution">
    <text evidence="11">Lacks conserved residue(s) required for the propagation of feature annotation.</text>
</comment>
<dbReference type="Proteomes" id="UP000694558">
    <property type="component" value="Chromosome 18"/>
</dbReference>
<feature type="transmembrane region" description="Helical" evidence="11">
    <location>
        <begin position="679"/>
        <end position="696"/>
    </location>
</feature>
<evidence type="ECO:0000256" key="11">
    <source>
        <dbReference type="RuleBase" id="RU369051"/>
    </source>
</evidence>
<feature type="transmembrane region" description="Helical" evidence="11">
    <location>
        <begin position="621"/>
        <end position="643"/>
    </location>
</feature>
<evidence type="ECO:0000256" key="4">
    <source>
        <dbReference type="ARBA" id="ARBA00009045"/>
    </source>
</evidence>
<evidence type="ECO:0000256" key="1">
    <source>
        <dbReference type="ARBA" id="ARBA00002661"/>
    </source>
</evidence>
<evidence type="ECO:0000256" key="3">
    <source>
        <dbReference type="ARBA" id="ARBA00004653"/>
    </source>
</evidence>
<feature type="transmembrane region" description="Helical" evidence="11">
    <location>
        <begin position="736"/>
        <end position="757"/>
    </location>
</feature>
<reference evidence="14" key="2">
    <citation type="submission" date="2025-08" db="UniProtKB">
        <authorList>
            <consortium name="Ensembl"/>
        </authorList>
    </citation>
    <scope>IDENTIFICATION</scope>
</reference>
<comment type="subcellular location">
    <subcellularLocation>
        <location evidence="2 11">Endoplasmic reticulum membrane</location>
        <topology evidence="2 11">Multi-pass membrane protein</topology>
    </subcellularLocation>
    <subcellularLocation>
        <location evidence="3">Golgi apparatus membrane</location>
        <topology evidence="3">Multi-pass membrane protein</topology>
    </subcellularLocation>
</comment>
<reference evidence="14" key="1">
    <citation type="submission" date="2023-05" db="EMBL/GenBank/DDBJ databases">
        <title>High-quality long-read genome of Scophthalmus maximus.</title>
        <authorList>
            <person name="Lien S."/>
            <person name="Martinez P."/>
        </authorList>
    </citation>
    <scope>NUCLEOTIDE SEQUENCE [LARGE SCALE GENOMIC DNA]</scope>
</reference>
<dbReference type="FunFam" id="1.20.1540.10:FF:000001">
    <property type="entry name" value="Putative inactive rhomboid protein 1"/>
    <property type="match status" value="1"/>
</dbReference>
<dbReference type="InterPro" id="IPR035952">
    <property type="entry name" value="Rhomboid-like_sf"/>
</dbReference>
<dbReference type="AlphaFoldDB" id="A0A8D3A710"/>
<dbReference type="Pfam" id="PF01694">
    <property type="entry name" value="Rhomboid"/>
    <property type="match status" value="1"/>
</dbReference>
<name>A0A8D3A710_SCOMX</name>
<feature type="domain" description="Peptidase S54 rhomboid" evidence="12">
    <location>
        <begin position="583"/>
        <end position="719"/>
    </location>
</feature>
<evidence type="ECO:0000259" key="13">
    <source>
        <dbReference type="Pfam" id="PF12595"/>
    </source>
</evidence>
<keyword evidence="10" id="KW-0325">Glycoprotein</keyword>
<dbReference type="GO" id="GO:0000139">
    <property type="term" value="C:Golgi membrane"/>
    <property type="evidence" value="ECO:0007669"/>
    <property type="project" value="UniProtKB-SubCell"/>
</dbReference>
<comment type="function">
    <text evidence="1 11">Regulates ADAM17 protease, a sheddase of the epidermal growth factor (EGF) receptor ligands and TNF, thereby plays a role in sleep, cell survival, proliferation, migration and inflammation. Does not exhibit any protease activity on its own.</text>
</comment>
<dbReference type="SUPFAM" id="SSF144091">
    <property type="entry name" value="Rhomboid-like"/>
    <property type="match status" value="1"/>
</dbReference>
<organism evidence="14 15">
    <name type="scientific">Scophthalmus maximus</name>
    <name type="common">Turbot</name>
    <name type="synonym">Psetta maxima</name>
    <dbReference type="NCBI Taxonomy" id="52904"/>
    <lineage>
        <taxon>Eukaryota</taxon>
        <taxon>Metazoa</taxon>
        <taxon>Chordata</taxon>
        <taxon>Craniata</taxon>
        <taxon>Vertebrata</taxon>
        <taxon>Euteleostomi</taxon>
        <taxon>Actinopterygii</taxon>
        <taxon>Neopterygii</taxon>
        <taxon>Teleostei</taxon>
        <taxon>Neoteleostei</taxon>
        <taxon>Acanthomorphata</taxon>
        <taxon>Carangaria</taxon>
        <taxon>Pleuronectiformes</taxon>
        <taxon>Pleuronectoidei</taxon>
        <taxon>Scophthalmidae</taxon>
        <taxon>Scophthalmus</taxon>
    </lineage>
</organism>
<dbReference type="GeneTree" id="ENSGT00940000156278"/>
<evidence type="ECO:0000313" key="14">
    <source>
        <dbReference type="Ensembl" id="ENSSMAP00000013541.2"/>
    </source>
</evidence>
<dbReference type="PANTHER" id="PTHR45965:SF4">
    <property type="entry name" value="INACTIVE RHOMBOID PROTEIN 1"/>
    <property type="match status" value="1"/>
</dbReference>
<protein>
    <recommendedName>
        <fullName evidence="11">Inactive rhomboid protein</fullName>
        <shortName evidence="11">iRhom</shortName>
    </recommendedName>
    <alternativeName>
        <fullName evidence="11">Rhomboid family member</fullName>
    </alternativeName>
    <alternativeName>
        <fullName evidence="11">Rhomboid veinlet-like protein</fullName>
    </alternativeName>
</protein>
<dbReference type="GO" id="GO:0050709">
    <property type="term" value="P:negative regulation of protein secretion"/>
    <property type="evidence" value="ECO:0007669"/>
    <property type="project" value="UniProtKB-UniRule"/>
</dbReference>
<dbReference type="Ensembl" id="ENSSMAT00000013716.2">
    <property type="protein sequence ID" value="ENSSMAP00000013541.2"/>
    <property type="gene ID" value="ENSSMAG00000008257.2"/>
</dbReference>
<keyword evidence="6 11" id="KW-0256">Endoplasmic reticulum</keyword>
<dbReference type="InterPro" id="IPR051512">
    <property type="entry name" value="Inactive_Rhomboid"/>
</dbReference>
<evidence type="ECO:0000256" key="6">
    <source>
        <dbReference type="ARBA" id="ARBA00022824"/>
    </source>
</evidence>
<evidence type="ECO:0000256" key="9">
    <source>
        <dbReference type="ARBA" id="ARBA00023136"/>
    </source>
</evidence>
<feature type="transmembrane region" description="Helical" evidence="11">
    <location>
        <begin position="702"/>
        <end position="724"/>
    </location>
</feature>
<proteinExistence type="inferred from homology"/>
<feature type="transmembrane region" description="Helical" evidence="11">
    <location>
        <begin position="337"/>
        <end position="360"/>
    </location>
</feature>
<sequence>MPSLTPPTLSLALFPNLSSSSSSLEEQQPGPGRPLPAPCAIVQTYQNRRLYSLTPPLSRGTADWFGVSKDSDSTQRWRRKSLQHCRHLYGGLKAQVMREMELHSQDNLSLASTETPPPIYLPPLHPNPLARGRAFRMVEEVGGFSVPQTPLTPGTASLCSFSSSRSALNRLPRRRKRESVAVMSLKAAAALMKGRTLGESTAGRHRRRSFMPPSFFEDDTVDFSDDLDTSFFTRVMVCDSFLCSPLPRSRPLERGWRKTKDGPLVQPQVRLKQEVVSVGSHQQRGHRIVVPVKKLFAREKRPYGLGMVGRLTNRTYRKRIDSFVKRQIEDMDDHRPFFTYWITFVHLLITILAVTIYGIAPVGFSQHETVDSVLRNKGVYENVKFVQQENFWVGPSSEALIHLGAKFSPCMRRDQEIQKLIQEKRARESESGCCVRNDRSGCLQTLQEECSSTLAVWVKWPQHPSAPHLNGDVRQHGSVCHQDPRICLEPASVSPHEWPDDITKWPVCTRFNSGNHTNLPHIDCTITGRPCCIGTKGRCEITSREYCDFMHGYFHEEATLCSQVACMDDVCGLLPFLNPDIPDQFSRLWLSLFLHAGILHCLVSVLFQMTVLRDIEKLAGWLRISIVYLLSGVTGNLASAIFLPYRAEVGPAGSQFGILACLFVELFQSWQILERPWWAFAKLLAISVFFFSFGLLPWIDNFAHICGFISGFFLSFAFLPYISFGRSDMFRKRVQICVFLLVFMALLSALAVLFYVYPVKCDWCEYLTCIPITDKFCEKYDLNAHLH</sequence>
<dbReference type="GO" id="GO:0004252">
    <property type="term" value="F:serine-type endopeptidase activity"/>
    <property type="evidence" value="ECO:0007669"/>
    <property type="project" value="InterPro"/>
</dbReference>
<accession>A0A8D3A710</accession>
<evidence type="ECO:0000256" key="8">
    <source>
        <dbReference type="ARBA" id="ARBA00023034"/>
    </source>
</evidence>
<dbReference type="GO" id="GO:0042058">
    <property type="term" value="P:regulation of epidermal growth factor receptor signaling pathway"/>
    <property type="evidence" value="ECO:0007669"/>
    <property type="project" value="UniProtKB-UniRule"/>
</dbReference>
<keyword evidence="7 11" id="KW-1133">Transmembrane helix</keyword>
<feature type="domain" description="Inactive rhomboid protein 1/2 N-terminal" evidence="13">
    <location>
        <begin position="67"/>
        <end position="239"/>
    </location>
</feature>
<comment type="similarity">
    <text evidence="4 11">Belongs to the peptidase S54 family.</text>
</comment>
<dbReference type="GO" id="GO:0005789">
    <property type="term" value="C:endoplasmic reticulum membrane"/>
    <property type="evidence" value="ECO:0007669"/>
    <property type="project" value="UniProtKB-SubCell"/>
</dbReference>
<dbReference type="Pfam" id="PF12595">
    <property type="entry name" value="iRhom1-2_N"/>
    <property type="match status" value="1"/>
</dbReference>
<gene>
    <name evidence="14" type="primary">LOC118287910</name>
</gene>
<feature type="transmembrane region" description="Helical" evidence="11">
    <location>
        <begin position="588"/>
        <end position="609"/>
    </location>
</feature>
<keyword evidence="5 11" id="KW-0812">Transmembrane</keyword>
<evidence type="ECO:0000256" key="7">
    <source>
        <dbReference type="ARBA" id="ARBA00022989"/>
    </source>
</evidence>
<dbReference type="PANTHER" id="PTHR45965">
    <property type="entry name" value="INACTIVE RHOMBOID PROTEIN"/>
    <property type="match status" value="1"/>
</dbReference>
<evidence type="ECO:0000313" key="15">
    <source>
        <dbReference type="Proteomes" id="UP000694558"/>
    </source>
</evidence>
<evidence type="ECO:0000259" key="12">
    <source>
        <dbReference type="Pfam" id="PF01694"/>
    </source>
</evidence>
<evidence type="ECO:0000256" key="5">
    <source>
        <dbReference type="ARBA" id="ARBA00022692"/>
    </source>
</evidence>